<name>A0AA94JMG3_9FLAO</name>
<proteinExistence type="predicted"/>
<sequence length="187" mass="22424">MLKREDYLAIIEEIRNTDKKSIDEFIEKILEPIRSENENFIEILYKDIFYLIKDIDRKGENDLLIENGDLILENGEIKLTGYQSRLHNLSIWLHMEVCKKFMEENPFKFTENMENFETNFLKKPNYTPEYKAKLDKIKRSLKKERKLNLGENDSFWNKILDIDNLELKPNIAGIGLNFNEIINKFRK</sequence>
<comment type="caution">
    <text evidence="1">The sequence shown here is derived from an EMBL/GenBank/DDBJ whole genome shotgun (WGS) entry which is preliminary data.</text>
</comment>
<gene>
    <name evidence="1" type="ORF">EJB19_12770</name>
</gene>
<dbReference type="AlphaFoldDB" id="A0AA94JMG3"/>
<accession>A0AA94JMG3</accession>
<organism evidence="1">
    <name type="scientific">Flavobacterium columnare</name>
    <dbReference type="NCBI Taxonomy" id="996"/>
    <lineage>
        <taxon>Bacteria</taxon>
        <taxon>Pseudomonadati</taxon>
        <taxon>Bacteroidota</taxon>
        <taxon>Flavobacteriia</taxon>
        <taxon>Flavobacteriales</taxon>
        <taxon>Flavobacteriaceae</taxon>
        <taxon>Flavobacterium</taxon>
    </lineage>
</organism>
<dbReference type="RefSeq" id="WP_060381893.1">
    <property type="nucleotide sequence ID" value="NZ_RWGX02000008.1"/>
</dbReference>
<dbReference type="EMBL" id="RWGX01000005">
    <property type="protein sequence ID" value="RVU87205.1"/>
    <property type="molecule type" value="Genomic_DNA"/>
</dbReference>
<dbReference type="KEGG" id="fcv:AWN65_03515"/>
<evidence type="ECO:0000313" key="1">
    <source>
        <dbReference type="EMBL" id="RVU87205.1"/>
    </source>
</evidence>
<protein>
    <submittedName>
        <fullName evidence="1">Uncharacterized protein</fullName>
    </submittedName>
</protein>
<dbReference type="GeneID" id="56894841"/>
<reference evidence="1" key="1">
    <citation type="submission" date="2018-12" db="EMBL/GenBank/DDBJ databases">
        <title>Draft genome sequence of Flaovobacterium columnare BGFS27 isolated from channel catfish in Alabama.</title>
        <authorList>
            <person name="Cai W."/>
            <person name="Arias C."/>
        </authorList>
    </citation>
    <scope>NUCLEOTIDE SEQUENCE [LARGE SCALE GENOMIC DNA]</scope>
    <source>
        <strain evidence="1">BGFS27</strain>
    </source>
</reference>